<keyword evidence="3" id="KW-1185">Reference proteome</keyword>
<dbReference type="OMA" id="GWDCRRT"/>
<sequence>MGWDCRRTTVENPSPIRNCVNQEWPEGSSPGLTGGNTGLVRDLGPAHQDRSGTREDPAGQETIAITNPSPSLAADLAGDALPGCLGAAAHQGPLLDRSSESTLSPQALELEHCHERGCCRGCASFSPFPAPRCPSERLGAHSSRWAIRERSKINPPPWALACLPGGFPACLPAPKSSTDSAGSCFKGGREFSDPLDIPGAGAMG</sequence>
<organism evidence="2 3">
    <name type="scientific">Pan paniscus</name>
    <name type="common">Pygmy chimpanzee</name>
    <name type="synonym">Bonobo</name>
    <dbReference type="NCBI Taxonomy" id="9597"/>
    <lineage>
        <taxon>Eukaryota</taxon>
        <taxon>Metazoa</taxon>
        <taxon>Chordata</taxon>
        <taxon>Craniata</taxon>
        <taxon>Vertebrata</taxon>
        <taxon>Euteleostomi</taxon>
        <taxon>Mammalia</taxon>
        <taxon>Eutheria</taxon>
        <taxon>Euarchontoglires</taxon>
        <taxon>Primates</taxon>
        <taxon>Haplorrhini</taxon>
        <taxon>Catarrhini</taxon>
        <taxon>Hominidae</taxon>
        <taxon>Pan</taxon>
    </lineage>
</organism>
<dbReference type="Ensembl" id="ENSPPAT00000045869.1">
    <property type="protein sequence ID" value="ENSPPAP00000023050.1"/>
    <property type="gene ID" value="ENSPPAG00000034706.1"/>
</dbReference>
<dbReference type="Proteomes" id="UP000240080">
    <property type="component" value="Chromosome 21"/>
</dbReference>
<evidence type="ECO:0000256" key="1">
    <source>
        <dbReference type="SAM" id="MobiDB-lite"/>
    </source>
</evidence>
<reference evidence="2" key="2">
    <citation type="submission" date="2025-08" db="UniProtKB">
        <authorList>
            <consortium name="Ensembl"/>
        </authorList>
    </citation>
    <scope>IDENTIFICATION</scope>
</reference>
<proteinExistence type="predicted"/>
<dbReference type="Bgee" id="ENSPPAG00000034706">
    <property type="expression patterns" value="Expressed in heart and 6 other cell types or tissues"/>
</dbReference>
<accession>A0A2R9B0B4</accession>
<evidence type="ECO:0000313" key="3">
    <source>
        <dbReference type="Proteomes" id="UP000240080"/>
    </source>
</evidence>
<dbReference type="EMBL" id="AJFE02084037">
    <property type="status" value="NOT_ANNOTATED_CDS"/>
    <property type="molecule type" value="Genomic_DNA"/>
</dbReference>
<feature type="region of interest" description="Disordered" evidence="1">
    <location>
        <begin position="1"/>
        <end position="65"/>
    </location>
</feature>
<dbReference type="GeneTree" id="ENSGT00390000018577"/>
<protein>
    <submittedName>
        <fullName evidence="2">Uncharacterized protein</fullName>
    </submittedName>
</protein>
<evidence type="ECO:0000313" key="2">
    <source>
        <dbReference type="Ensembl" id="ENSPPAP00000023050.1"/>
    </source>
</evidence>
<dbReference type="AlphaFoldDB" id="A0A2R9B0B4"/>
<feature type="compositionally biased region" description="Basic and acidic residues" evidence="1">
    <location>
        <begin position="47"/>
        <end position="57"/>
    </location>
</feature>
<reference evidence="2" key="3">
    <citation type="submission" date="2025-09" db="UniProtKB">
        <authorList>
            <consortium name="Ensembl"/>
        </authorList>
    </citation>
    <scope>IDENTIFICATION</scope>
</reference>
<name>A0A2R9B0B4_PANPA</name>
<reference evidence="2 3" key="1">
    <citation type="journal article" date="2012" name="Nature">
        <title>The bonobo genome compared with the chimpanzee and human genomes.</title>
        <authorList>
            <person name="Prufer K."/>
            <person name="Munch K."/>
            <person name="Hellmann I."/>
            <person name="Akagi K."/>
            <person name="Miller J.R."/>
            <person name="Walenz B."/>
            <person name="Koren S."/>
            <person name="Sutton G."/>
            <person name="Kodira C."/>
            <person name="Winer R."/>
            <person name="Knight J.R."/>
            <person name="Mullikin J.C."/>
            <person name="Meader S.J."/>
            <person name="Ponting C.P."/>
            <person name="Lunter G."/>
            <person name="Higashino S."/>
            <person name="Hobolth A."/>
            <person name="Dutheil J."/>
            <person name="Karakoc E."/>
            <person name="Alkan C."/>
            <person name="Sajjadian S."/>
            <person name="Catacchio C.R."/>
            <person name="Ventura M."/>
            <person name="Marques-Bonet T."/>
            <person name="Eichler E.E."/>
            <person name="Andre C."/>
            <person name="Atencia R."/>
            <person name="Mugisha L."/>
            <person name="Junhold J."/>
            <person name="Patterson N."/>
            <person name="Siebauer M."/>
            <person name="Good J.M."/>
            <person name="Fischer A."/>
            <person name="Ptak S.E."/>
            <person name="Lachmann M."/>
            <person name="Symer D.E."/>
            <person name="Mailund T."/>
            <person name="Schierup M.H."/>
            <person name="Andres A.M."/>
            <person name="Kelso J."/>
            <person name="Paabo S."/>
        </authorList>
    </citation>
    <scope>NUCLEOTIDE SEQUENCE [LARGE SCALE GENOMIC DNA]</scope>
</reference>
<dbReference type="KEGG" id="pps:100985595"/>
<dbReference type="GeneID" id="100985595"/>
<dbReference type="RefSeq" id="XP_008975784.1">
    <property type="nucleotide sequence ID" value="XM_008977536.5"/>
</dbReference>